<dbReference type="Proteomes" id="UP000525850">
    <property type="component" value="Unassembled WGS sequence"/>
</dbReference>
<dbReference type="EMBL" id="AABBAW010000013">
    <property type="protein sequence ID" value="EAG2516511.1"/>
    <property type="molecule type" value="Genomic_DNA"/>
</dbReference>
<evidence type="ECO:0000313" key="1">
    <source>
        <dbReference type="EMBL" id="EAG2516511.1"/>
    </source>
</evidence>
<comment type="caution">
    <text evidence="1">The sequence shown here is derived from an EMBL/GenBank/DDBJ whole genome shotgun (WGS) entry which is preliminary data.</text>
</comment>
<dbReference type="Pfam" id="PF18928">
    <property type="entry name" value="DUF5677"/>
    <property type="match status" value="1"/>
</dbReference>
<sequence length="492" mass="58517">MEPSKLSEHDRIKGVFRSKFSQMMTPLGKDEDWAHAKAPEYIWLALILYDGDREIQLQKCLSILKMMHKKMERDSMEFLTMTSIMNLTGELKKYFIESLHNNGVMNHLFPLSIIMDERFRFLRSEIKGYQYTISERVEKLNVVLEEISNHQSQLSTDIRYLIIYQAALRGKFQVMFESNINNDLNDYPFLDVEDEKMRLIRPMIRSTELGISQSFGEKAEVKYKFSSYFWKEFGRYTDCEVFAVDLSDEKVDLIPLKNEVYSILEYYRDIVQHLEQNDQKLFVLVGILTYSYKRLLELVEHELQHSISGRTIVRSAVENYMMTKYLLKNENNHKNIWEEYQYYGIGNYKMIFERYREESPNIEKSHVKFNYLDLLTSEYVNKEFIDMDTRYFGNGNIRNKFKEVEEDFLYKYLYEYDSQFEHGLWGAIRESSVLKCTTSGHQFHGVPDIDNIQKMPDVGNDMISVMKKHIEIIGEAYPIPFLDIGKEDGFER</sequence>
<dbReference type="RefSeq" id="WP_031644633.1">
    <property type="nucleotide sequence ID" value="NZ_JOJS01000009.1"/>
</dbReference>
<reference evidence="1 2" key="1">
    <citation type="submission" date="2018-06" db="EMBL/GenBank/DDBJ databases">
        <authorList>
            <consortium name="GenomeTrakr: Next Generation Sequencing Network for Food Pathogen Tracability"/>
        </authorList>
    </citation>
    <scope>NUCLEOTIDE SEQUENCE [LARGE SCALE GENOMIC DNA]</scope>
    <source>
        <strain evidence="1 2">FDA960927-006-004</strain>
    </source>
</reference>
<gene>
    <name evidence="1" type="ORF">B1N52_15355</name>
</gene>
<protein>
    <submittedName>
        <fullName evidence="1">Uncharacterized protein</fullName>
    </submittedName>
</protein>
<evidence type="ECO:0000313" key="2">
    <source>
        <dbReference type="Proteomes" id="UP000525850"/>
    </source>
</evidence>
<dbReference type="AlphaFoldDB" id="A0A3D8A269"/>
<organism evidence="1 2">
    <name type="scientific">Listeria monocytogenes</name>
    <dbReference type="NCBI Taxonomy" id="1639"/>
    <lineage>
        <taxon>Bacteria</taxon>
        <taxon>Bacillati</taxon>
        <taxon>Bacillota</taxon>
        <taxon>Bacilli</taxon>
        <taxon>Bacillales</taxon>
        <taxon>Listeriaceae</taxon>
        <taxon>Listeria</taxon>
    </lineage>
</organism>
<proteinExistence type="predicted"/>
<name>A0A3D8A269_LISMN</name>
<dbReference type="InterPro" id="IPR043733">
    <property type="entry name" value="DUF5677"/>
</dbReference>
<accession>A0A3D8A269</accession>